<dbReference type="EMBL" id="KK838414">
    <property type="protein sequence ID" value="KFP81468.1"/>
    <property type="molecule type" value="Genomic_DNA"/>
</dbReference>
<reference evidence="1 2" key="1">
    <citation type="submission" date="2014-04" db="EMBL/GenBank/DDBJ databases">
        <title>Genome evolution of avian class.</title>
        <authorList>
            <person name="Zhang G."/>
            <person name="Li C."/>
        </authorList>
    </citation>
    <scope>NUCLEOTIDE SEQUENCE [LARGE SCALE GENOMIC DNA]</scope>
    <source>
        <strain evidence="1">BGI_N310</strain>
    </source>
</reference>
<protein>
    <submittedName>
        <fullName evidence="1">Uncharacterized protein</fullName>
    </submittedName>
</protein>
<dbReference type="Proteomes" id="UP000053537">
    <property type="component" value="Unassembled WGS sequence"/>
</dbReference>
<name>A0A091MVG5_9PASS</name>
<sequence>VGQSVALVDGHVVGDAVPRVQDNAWERKEGIEGQHSLDGDVHGRDVEGFEHDLGGRGREAAAPYLGHLLPVGLGVEGSLGEQGRVLLGGHAQLVVEGVVPDLRQAKENWDLTPNQSWSWHPFPISGASHLLHVVPVGDDAMLNGVLEREDTSLALRLVAHVAVLLPHANHDTLTP</sequence>
<evidence type="ECO:0000313" key="2">
    <source>
        <dbReference type="Proteomes" id="UP000053537"/>
    </source>
</evidence>
<organism evidence="1 2">
    <name type="scientific">Acanthisitta chloris</name>
    <name type="common">rifleman</name>
    <dbReference type="NCBI Taxonomy" id="57068"/>
    <lineage>
        <taxon>Eukaryota</taxon>
        <taxon>Metazoa</taxon>
        <taxon>Chordata</taxon>
        <taxon>Craniata</taxon>
        <taxon>Vertebrata</taxon>
        <taxon>Euteleostomi</taxon>
        <taxon>Archelosauria</taxon>
        <taxon>Archosauria</taxon>
        <taxon>Dinosauria</taxon>
        <taxon>Saurischia</taxon>
        <taxon>Theropoda</taxon>
        <taxon>Coelurosauria</taxon>
        <taxon>Aves</taxon>
        <taxon>Neognathae</taxon>
        <taxon>Neoaves</taxon>
        <taxon>Telluraves</taxon>
        <taxon>Australaves</taxon>
        <taxon>Passeriformes</taxon>
        <taxon>Acanthisittidae</taxon>
        <taxon>Acanthisitta</taxon>
    </lineage>
</organism>
<feature type="non-terminal residue" evidence="1">
    <location>
        <position position="175"/>
    </location>
</feature>
<gene>
    <name evidence="1" type="ORF">N310_13621</name>
</gene>
<dbReference type="AlphaFoldDB" id="A0A091MVG5"/>
<evidence type="ECO:0000313" key="1">
    <source>
        <dbReference type="EMBL" id="KFP81468.1"/>
    </source>
</evidence>
<accession>A0A091MVG5</accession>
<keyword evidence="2" id="KW-1185">Reference proteome</keyword>
<proteinExistence type="predicted"/>
<feature type="non-terminal residue" evidence="1">
    <location>
        <position position="1"/>
    </location>
</feature>